<dbReference type="Pfam" id="PF20551">
    <property type="entry name" value="DUF6765"/>
    <property type="match status" value="1"/>
</dbReference>
<accession>A0A8J7HL85</accession>
<gene>
    <name evidence="1" type="ORF">I8751_19480</name>
</gene>
<dbReference type="RefSeq" id="WP_214440742.1">
    <property type="nucleotide sequence ID" value="NZ_JAECZB010000075.1"/>
</dbReference>
<proteinExistence type="predicted"/>
<protein>
    <submittedName>
        <fullName evidence="1">Uncharacterized protein</fullName>
    </submittedName>
</protein>
<dbReference type="EMBL" id="JAECZB010000075">
    <property type="protein sequence ID" value="MBH8554505.1"/>
    <property type="molecule type" value="Genomic_DNA"/>
</dbReference>
<evidence type="ECO:0000313" key="1">
    <source>
        <dbReference type="EMBL" id="MBH8554505.1"/>
    </source>
</evidence>
<evidence type="ECO:0000313" key="2">
    <source>
        <dbReference type="Proteomes" id="UP000599391"/>
    </source>
</evidence>
<dbReference type="InterPro" id="IPR046653">
    <property type="entry name" value="DUF6765"/>
</dbReference>
<dbReference type="Proteomes" id="UP000599391">
    <property type="component" value="Unassembled WGS sequence"/>
</dbReference>
<reference evidence="1 2" key="1">
    <citation type="journal article" date="2021" name="Int. J. Syst. Evol. Microbiol.">
        <title>Amazonocrinis nigriterrae gen. nov., sp. nov., Atlanticothrix silvestris gen. nov., sp. nov. and Dendronalium phyllosphericum gen. nov., sp. nov., nostocacean cyanobacteria from Brazilian environments.</title>
        <authorList>
            <person name="Alvarenga D.O."/>
            <person name="Andreote A.P.D."/>
            <person name="Branco L.H.Z."/>
            <person name="Delbaje E."/>
            <person name="Cruz R.B."/>
            <person name="Varani A.M."/>
            <person name="Fiore M.F."/>
        </authorList>
    </citation>
    <scope>NUCLEOTIDE SEQUENCE [LARGE SCALE GENOMIC DNA]</scope>
    <source>
        <strain evidence="1 2">CENA357</strain>
    </source>
</reference>
<keyword evidence="2" id="KW-1185">Reference proteome</keyword>
<organism evidence="1 2">
    <name type="scientific">Atlanticothrix silvestris CENA357</name>
    <dbReference type="NCBI Taxonomy" id="1725252"/>
    <lineage>
        <taxon>Bacteria</taxon>
        <taxon>Bacillati</taxon>
        <taxon>Cyanobacteriota</taxon>
        <taxon>Cyanophyceae</taxon>
        <taxon>Nostocales</taxon>
        <taxon>Nodulariaceae</taxon>
        <taxon>Atlanticothrix</taxon>
        <taxon>Atlanticothrix silvestris</taxon>
    </lineage>
</organism>
<sequence length="354" mass="40401">MQIDFHHTVTYVAARLAGFEHEAASIIAYSAQYVDDATNDGFIRFDNGALFNRISSAHKMLDYRNFEELANYRVWIPFHFLPGNGGLPASQDPQGSFIDKLICRPNSYVAQEMVKECIEHRHTPYGLHRLGITMHVYVDTWAHQGFAGVNHRVNEAKKLLDEDGKPDRKLMDRLQNYFISEALPLGHGSVLTHPDKPFLRWGYFNGRGEQITRNNPQDFLEAADNMCKAMQRYLLGEPDAIVPGLPEPDQTLIALMLESITDDKGNMRHQKWLNAIAGGKFSFGKADINYIPKGKDSWKFSALGTEKSIDRGDEKYPYHPNFLTSNWKKFHDALESHHFYITHDLLPKYGICVA</sequence>
<comment type="caution">
    <text evidence="1">The sequence shown here is derived from an EMBL/GenBank/DDBJ whole genome shotgun (WGS) entry which is preliminary data.</text>
</comment>
<name>A0A8J7HL85_9CYAN</name>
<dbReference type="AlphaFoldDB" id="A0A8J7HL85"/>